<evidence type="ECO:0000313" key="3">
    <source>
        <dbReference type="Proteomes" id="UP001233999"/>
    </source>
</evidence>
<proteinExistence type="predicted"/>
<keyword evidence="3" id="KW-1185">Reference proteome</keyword>
<comment type="caution">
    <text evidence="2">The sequence shown here is derived from an EMBL/GenBank/DDBJ whole genome shotgun (WGS) entry which is preliminary data.</text>
</comment>
<evidence type="ECO:0000256" key="1">
    <source>
        <dbReference type="SAM" id="Coils"/>
    </source>
</evidence>
<sequence length="104" mass="12233">MPSSTLPADTAPPLNVIHKNIHAARSVFHILMLNAWRKRRFDVQEYGFRVQWLETQMKNLNIQNTALRSLLDSENDRVRQAHDEVQQMLVQVKENIQERKAIIM</sequence>
<gene>
    <name evidence="2" type="ORF">L9F63_016115</name>
</gene>
<keyword evidence="1" id="KW-0175">Coiled coil</keyword>
<protein>
    <submittedName>
        <fullName evidence="2">Uncharacterized protein</fullName>
    </submittedName>
</protein>
<reference evidence="2" key="1">
    <citation type="journal article" date="2023" name="IScience">
        <title>Live-bearing cockroach genome reveals convergent evolutionary mechanisms linked to viviparity in insects and beyond.</title>
        <authorList>
            <person name="Fouks B."/>
            <person name="Harrison M.C."/>
            <person name="Mikhailova A.A."/>
            <person name="Marchal E."/>
            <person name="English S."/>
            <person name="Carruthers M."/>
            <person name="Jennings E.C."/>
            <person name="Chiamaka E.L."/>
            <person name="Frigard R.A."/>
            <person name="Pippel M."/>
            <person name="Attardo G.M."/>
            <person name="Benoit J.B."/>
            <person name="Bornberg-Bauer E."/>
            <person name="Tobe S.S."/>
        </authorList>
    </citation>
    <scope>NUCLEOTIDE SEQUENCE</scope>
    <source>
        <strain evidence="2">Stay&amp;Tobe</strain>
    </source>
</reference>
<feature type="non-terminal residue" evidence="2">
    <location>
        <position position="1"/>
    </location>
</feature>
<accession>A0AAD8A2D7</accession>
<evidence type="ECO:0000313" key="2">
    <source>
        <dbReference type="EMBL" id="KAJ9590850.1"/>
    </source>
</evidence>
<name>A0AAD8A2D7_DIPPU</name>
<dbReference type="Proteomes" id="UP001233999">
    <property type="component" value="Unassembled WGS sequence"/>
</dbReference>
<dbReference type="EMBL" id="JASPKZ010004188">
    <property type="protein sequence ID" value="KAJ9590850.1"/>
    <property type="molecule type" value="Genomic_DNA"/>
</dbReference>
<organism evidence="2 3">
    <name type="scientific">Diploptera punctata</name>
    <name type="common">Pacific beetle cockroach</name>
    <dbReference type="NCBI Taxonomy" id="6984"/>
    <lineage>
        <taxon>Eukaryota</taxon>
        <taxon>Metazoa</taxon>
        <taxon>Ecdysozoa</taxon>
        <taxon>Arthropoda</taxon>
        <taxon>Hexapoda</taxon>
        <taxon>Insecta</taxon>
        <taxon>Pterygota</taxon>
        <taxon>Neoptera</taxon>
        <taxon>Polyneoptera</taxon>
        <taxon>Dictyoptera</taxon>
        <taxon>Blattodea</taxon>
        <taxon>Blaberoidea</taxon>
        <taxon>Blaberidae</taxon>
        <taxon>Diplopterinae</taxon>
        <taxon>Diploptera</taxon>
    </lineage>
</organism>
<dbReference type="AlphaFoldDB" id="A0AAD8A2D7"/>
<reference evidence="2" key="2">
    <citation type="submission" date="2023-05" db="EMBL/GenBank/DDBJ databases">
        <authorList>
            <person name="Fouks B."/>
        </authorList>
    </citation>
    <scope>NUCLEOTIDE SEQUENCE</scope>
    <source>
        <strain evidence="2">Stay&amp;Tobe</strain>
        <tissue evidence="2">Testes</tissue>
    </source>
</reference>
<feature type="coiled-coil region" evidence="1">
    <location>
        <begin position="57"/>
        <end position="95"/>
    </location>
</feature>